<accession>A0A518J124</accession>
<proteinExistence type="predicted"/>
<organism evidence="1 2">
    <name type="scientific">Rosistilla oblonga</name>
    <dbReference type="NCBI Taxonomy" id="2527990"/>
    <lineage>
        <taxon>Bacteria</taxon>
        <taxon>Pseudomonadati</taxon>
        <taxon>Planctomycetota</taxon>
        <taxon>Planctomycetia</taxon>
        <taxon>Pirellulales</taxon>
        <taxon>Pirellulaceae</taxon>
        <taxon>Rosistilla</taxon>
    </lineage>
</organism>
<gene>
    <name evidence="1" type="ORF">Mal33_50640</name>
</gene>
<sequence>MFCSDNGTRHRAGIEKSTIAKTRASLAPVHGMVPRRFRSRIGTVEHRSIDVSSAFATSIMEPVDVIVRIQV</sequence>
<keyword evidence="2" id="KW-1185">Reference proteome</keyword>
<dbReference type="Proteomes" id="UP000316770">
    <property type="component" value="Chromosome"/>
</dbReference>
<evidence type="ECO:0000313" key="2">
    <source>
        <dbReference type="Proteomes" id="UP000316770"/>
    </source>
</evidence>
<protein>
    <submittedName>
        <fullName evidence="1">Uncharacterized protein</fullName>
    </submittedName>
</protein>
<dbReference type="AlphaFoldDB" id="A0A518J124"/>
<dbReference type="EMBL" id="CP036318">
    <property type="protein sequence ID" value="QDV59039.1"/>
    <property type="molecule type" value="Genomic_DNA"/>
</dbReference>
<evidence type="ECO:0000313" key="1">
    <source>
        <dbReference type="EMBL" id="QDV59039.1"/>
    </source>
</evidence>
<name>A0A518J124_9BACT</name>
<reference evidence="1 2" key="1">
    <citation type="submission" date="2019-02" db="EMBL/GenBank/DDBJ databases">
        <title>Deep-cultivation of Planctomycetes and their phenomic and genomic characterization uncovers novel biology.</title>
        <authorList>
            <person name="Wiegand S."/>
            <person name="Jogler M."/>
            <person name="Boedeker C."/>
            <person name="Pinto D."/>
            <person name="Vollmers J."/>
            <person name="Rivas-Marin E."/>
            <person name="Kohn T."/>
            <person name="Peeters S.H."/>
            <person name="Heuer A."/>
            <person name="Rast P."/>
            <person name="Oberbeckmann S."/>
            <person name="Bunk B."/>
            <person name="Jeske O."/>
            <person name="Meyerdierks A."/>
            <person name="Storesund J.E."/>
            <person name="Kallscheuer N."/>
            <person name="Luecker S."/>
            <person name="Lage O.M."/>
            <person name="Pohl T."/>
            <person name="Merkel B.J."/>
            <person name="Hornburger P."/>
            <person name="Mueller R.-W."/>
            <person name="Bruemmer F."/>
            <person name="Labrenz M."/>
            <person name="Spormann A.M."/>
            <person name="Op den Camp H."/>
            <person name="Overmann J."/>
            <person name="Amann R."/>
            <person name="Jetten M.S.M."/>
            <person name="Mascher T."/>
            <person name="Medema M.H."/>
            <person name="Devos D.P."/>
            <person name="Kaster A.-K."/>
            <person name="Ovreas L."/>
            <person name="Rohde M."/>
            <person name="Galperin M.Y."/>
            <person name="Jogler C."/>
        </authorList>
    </citation>
    <scope>NUCLEOTIDE SEQUENCE [LARGE SCALE GENOMIC DNA]</scope>
    <source>
        <strain evidence="1 2">Mal33</strain>
    </source>
</reference>